<keyword evidence="5" id="KW-1278">Translocase</keyword>
<dbReference type="Pfam" id="PF00361">
    <property type="entry name" value="Proton_antipo_M"/>
    <property type="match status" value="1"/>
</dbReference>
<comment type="caution">
    <text evidence="8">The sequence shown here is derived from an EMBL/GenBank/DDBJ whole genome shotgun (WGS) entry which is preliminary data.</text>
</comment>
<gene>
    <name evidence="5 8" type="primary">nuoN</name>
    <name evidence="8" type="ORF">GCM10007350_02160</name>
</gene>
<evidence type="ECO:0000256" key="5">
    <source>
        <dbReference type="HAMAP-Rule" id="MF_00445"/>
    </source>
</evidence>
<dbReference type="InterPro" id="IPR010096">
    <property type="entry name" value="NADH-Q_OxRdtase_suN/2"/>
</dbReference>
<evidence type="ECO:0000259" key="7">
    <source>
        <dbReference type="Pfam" id="PF00361"/>
    </source>
</evidence>
<sequence>MNIMTWSSLNAGVATPEIFLLCATCAILLIDVFLSDAKRHISYVLTLAALVATGCLLVAGYSLQPQLAFNGMFIADPLASLSKLGMVVGVILMLVYGRGYAAVRGLFRGELFTLTLCALLGMMVMASAVNFVVLYVGLELLSLSLYALVALQRTSSRSTEAAMKYFILGALASGLLLYGMSMVYGATQSLDVFVIAQKIAHDEANRLLTVFGIVFIVTGLGFKLGAVPFHMWAPDVYDGAPTLVSQLIGSAPKVAAFAFIMRILAQALEGFAFDWRSMLMVLAVLSLVIGNVTAIAQVNIKRMFAYSTISHMGFLLLGIMAATPGGYAAAFFYAMTYMLTAAAGFGLIMLLSREGFEADQIADFRGLNKRSPWFAAMMLIVMFSMAGIPVFIGFFAKLAIIQALVGLGLVWLAVIAVLMSVIGAFYYLRVVKVMYFEDPTDTAPIAAGADAKLVLSVNCLLLLVLGMAPDRLLTALTTALQFSLHPGL</sequence>
<feature type="transmembrane region" description="Helical" evidence="5">
    <location>
        <begin position="41"/>
        <end position="63"/>
    </location>
</feature>
<dbReference type="PANTHER" id="PTHR22773">
    <property type="entry name" value="NADH DEHYDROGENASE"/>
    <property type="match status" value="1"/>
</dbReference>
<comment type="subunit">
    <text evidence="5">NDH-1 is composed of 14 different subunits. Subunits NuoA, H, J, K, L, M, N constitute the membrane sector of the complex.</text>
</comment>
<comment type="catalytic activity">
    <reaction evidence="5">
        <text>a quinone + NADH + 5 H(+)(in) = a quinol + NAD(+) + 4 H(+)(out)</text>
        <dbReference type="Rhea" id="RHEA:57888"/>
        <dbReference type="ChEBI" id="CHEBI:15378"/>
        <dbReference type="ChEBI" id="CHEBI:24646"/>
        <dbReference type="ChEBI" id="CHEBI:57540"/>
        <dbReference type="ChEBI" id="CHEBI:57945"/>
        <dbReference type="ChEBI" id="CHEBI:132124"/>
    </reaction>
</comment>
<comment type="similarity">
    <text evidence="5">Belongs to the complex I subunit 2 family.</text>
</comment>
<keyword evidence="5" id="KW-1003">Cell membrane</keyword>
<keyword evidence="3 5" id="KW-1133">Transmembrane helix</keyword>
<name>A0ABQ3GXC1_9NEIS</name>
<accession>A0ABQ3GXC1</accession>
<evidence type="ECO:0000256" key="4">
    <source>
        <dbReference type="ARBA" id="ARBA00023136"/>
    </source>
</evidence>
<comment type="subcellular location">
    <subcellularLocation>
        <location evidence="5">Cell membrane</location>
        <topology evidence="5">Multi-pass membrane protein</topology>
    </subcellularLocation>
    <subcellularLocation>
        <location evidence="1">Endomembrane system</location>
        <topology evidence="1">Multi-pass membrane protein</topology>
    </subcellularLocation>
    <subcellularLocation>
        <location evidence="6">Membrane</location>
        <topology evidence="6">Multi-pass membrane protein</topology>
    </subcellularLocation>
</comment>
<evidence type="ECO:0000313" key="8">
    <source>
        <dbReference type="EMBL" id="GHD55933.1"/>
    </source>
</evidence>
<proteinExistence type="inferred from homology"/>
<evidence type="ECO:0000256" key="6">
    <source>
        <dbReference type="RuleBase" id="RU000320"/>
    </source>
</evidence>
<evidence type="ECO:0000256" key="3">
    <source>
        <dbReference type="ARBA" id="ARBA00022989"/>
    </source>
</evidence>
<feature type="transmembrane region" description="Helical" evidence="5">
    <location>
        <begin position="12"/>
        <end position="34"/>
    </location>
</feature>
<protein>
    <recommendedName>
        <fullName evidence="5">NADH-quinone oxidoreductase subunit N</fullName>
        <ecNumber evidence="5">7.1.1.-</ecNumber>
    </recommendedName>
    <alternativeName>
        <fullName evidence="5">NADH dehydrogenase I subunit N</fullName>
    </alternativeName>
    <alternativeName>
        <fullName evidence="5">NDH-1 subunit N</fullName>
    </alternativeName>
</protein>
<dbReference type="EMBL" id="BMYO01000001">
    <property type="protein sequence ID" value="GHD55933.1"/>
    <property type="molecule type" value="Genomic_DNA"/>
</dbReference>
<feature type="transmembrane region" description="Helical" evidence="5">
    <location>
        <begin position="78"/>
        <end position="97"/>
    </location>
</feature>
<feature type="transmembrane region" description="Helical" evidence="5">
    <location>
        <begin position="373"/>
        <end position="394"/>
    </location>
</feature>
<feature type="transmembrane region" description="Helical" evidence="5">
    <location>
        <begin position="163"/>
        <end position="187"/>
    </location>
</feature>
<evidence type="ECO:0000313" key="9">
    <source>
        <dbReference type="Proteomes" id="UP000604737"/>
    </source>
</evidence>
<keyword evidence="5" id="KW-0874">Quinone</keyword>
<dbReference type="InterPro" id="IPR001750">
    <property type="entry name" value="ND/Mrp_TM"/>
</dbReference>
<feature type="transmembrane region" description="Helical" evidence="5">
    <location>
        <begin position="277"/>
        <end position="296"/>
    </location>
</feature>
<keyword evidence="9" id="KW-1185">Reference proteome</keyword>
<evidence type="ECO:0000256" key="2">
    <source>
        <dbReference type="ARBA" id="ARBA00022692"/>
    </source>
</evidence>
<reference evidence="9" key="1">
    <citation type="journal article" date="2019" name="Int. J. Syst. Evol. Microbiol.">
        <title>The Global Catalogue of Microorganisms (GCM) 10K type strain sequencing project: providing services to taxonomists for standard genome sequencing and annotation.</title>
        <authorList>
            <consortium name="The Broad Institute Genomics Platform"/>
            <consortium name="The Broad Institute Genome Sequencing Center for Infectious Disease"/>
            <person name="Wu L."/>
            <person name="Ma J."/>
        </authorList>
    </citation>
    <scope>NUCLEOTIDE SEQUENCE [LARGE SCALE GENOMIC DNA]</scope>
    <source>
        <strain evidence="9">KCTC 23701</strain>
    </source>
</reference>
<keyword evidence="4 5" id="KW-0472">Membrane</keyword>
<comment type="function">
    <text evidence="5">NDH-1 shuttles electrons from NADH, via FMN and iron-sulfur (Fe-S) centers, to quinones in the respiratory chain. The immediate electron acceptor for the enzyme in this species is believed to be ubiquinone. Couples the redox reaction to proton translocation (for every two electrons transferred, four hydrogen ions are translocated across the cytoplasmic membrane), and thus conserves the redox energy in a proton gradient.</text>
</comment>
<keyword evidence="5" id="KW-0813">Transport</keyword>
<evidence type="ECO:0000256" key="1">
    <source>
        <dbReference type="ARBA" id="ARBA00004127"/>
    </source>
</evidence>
<dbReference type="NCBIfam" id="NF004442">
    <property type="entry name" value="PRK05777.1-5"/>
    <property type="match status" value="1"/>
</dbReference>
<feature type="domain" description="NADH:quinone oxidoreductase/Mrp antiporter transmembrane" evidence="7">
    <location>
        <begin position="129"/>
        <end position="423"/>
    </location>
</feature>
<dbReference type="HAMAP" id="MF_00445">
    <property type="entry name" value="NDH1_NuoN_1"/>
    <property type="match status" value="1"/>
</dbReference>
<dbReference type="NCBIfam" id="TIGR01770">
    <property type="entry name" value="NDH_I_N"/>
    <property type="match status" value="1"/>
</dbReference>
<feature type="transmembrane region" description="Helical" evidence="5">
    <location>
        <begin position="207"/>
        <end position="231"/>
    </location>
</feature>
<keyword evidence="5" id="KW-0830">Ubiquinone</keyword>
<keyword evidence="2 5" id="KW-0812">Transmembrane</keyword>
<organism evidence="8 9">
    <name type="scientific">Jeongeupia chitinilytica</name>
    <dbReference type="NCBI Taxonomy" id="1041641"/>
    <lineage>
        <taxon>Bacteria</taxon>
        <taxon>Pseudomonadati</taxon>
        <taxon>Pseudomonadota</taxon>
        <taxon>Betaproteobacteria</taxon>
        <taxon>Neisseriales</taxon>
        <taxon>Chitinibacteraceae</taxon>
        <taxon>Jeongeupia</taxon>
    </lineage>
</organism>
<dbReference type="EC" id="7.1.1.-" evidence="5"/>
<keyword evidence="5" id="KW-0520">NAD</keyword>
<feature type="transmembrane region" description="Helical" evidence="5">
    <location>
        <begin position="400"/>
        <end position="428"/>
    </location>
</feature>
<comment type="caution">
    <text evidence="5">Lacks conserved residue(s) required for the propagation of feature annotation.</text>
</comment>
<dbReference type="Proteomes" id="UP000604737">
    <property type="component" value="Unassembled WGS sequence"/>
</dbReference>